<gene>
    <name evidence="11" type="primary">ftsE</name>
    <name evidence="14" type="ORF">SAMN04487824_11442</name>
</gene>
<keyword evidence="6 11" id="KW-0067">ATP-binding</keyword>
<dbReference type="NCBIfam" id="TIGR02673">
    <property type="entry name" value="FtsE"/>
    <property type="match status" value="1"/>
</dbReference>
<dbReference type="PROSITE" id="PS50893">
    <property type="entry name" value="ABC_TRANSPORTER_2"/>
    <property type="match status" value="1"/>
</dbReference>
<dbReference type="PANTHER" id="PTHR24220">
    <property type="entry name" value="IMPORT ATP-BINDING PROTEIN"/>
    <property type="match status" value="1"/>
</dbReference>
<name>A0A1G6LIQ3_9ACTN</name>
<evidence type="ECO:0000256" key="3">
    <source>
        <dbReference type="ARBA" id="ARBA00022475"/>
    </source>
</evidence>
<evidence type="ECO:0000256" key="4">
    <source>
        <dbReference type="ARBA" id="ARBA00022618"/>
    </source>
</evidence>
<proteinExistence type="inferred from homology"/>
<dbReference type="STRING" id="604330.SAMN04489857_2070"/>
<evidence type="ECO:0000256" key="8">
    <source>
        <dbReference type="ARBA" id="ARBA00023306"/>
    </source>
</evidence>
<keyword evidence="4 11" id="KW-0132">Cell division</keyword>
<dbReference type="Gene3D" id="3.40.50.300">
    <property type="entry name" value="P-loop containing nucleotide triphosphate hydrolases"/>
    <property type="match status" value="1"/>
</dbReference>
<feature type="domain" description="ABC transporter" evidence="13">
    <location>
        <begin position="143"/>
        <end position="371"/>
    </location>
</feature>
<dbReference type="InterPro" id="IPR005286">
    <property type="entry name" value="Cell_div_FtsE"/>
</dbReference>
<evidence type="ECO:0000256" key="10">
    <source>
        <dbReference type="ARBA" id="ARBA00063837"/>
    </source>
</evidence>
<keyword evidence="7 11" id="KW-0472">Membrane</keyword>
<feature type="compositionally biased region" description="Basic and acidic residues" evidence="12">
    <location>
        <begin position="1"/>
        <end position="17"/>
    </location>
</feature>
<keyword evidence="15" id="KW-1185">Reference proteome</keyword>
<evidence type="ECO:0000256" key="7">
    <source>
        <dbReference type="ARBA" id="ARBA00023136"/>
    </source>
</evidence>
<dbReference type="InterPro" id="IPR017871">
    <property type="entry name" value="ABC_transporter-like_CS"/>
</dbReference>
<evidence type="ECO:0000259" key="13">
    <source>
        <dbReference type="PROSITE" id="PS50893"/>
    </source>
</evidence>
<dbReference type="PANTHER" id="PTHR24220:SF470">
    <property type="entry name" value="CELL DIVISION ATP-BINDING PROTEIN FTSE"/>
    <property type="match status" value="1"/>
</dbReference>
<evidence type="ECO:0000256" key="9">
    <source>
        <dbReference type="ARBA" id="ARBA00054718"/>
    </source>
</evidence>
<protein>
    <recommendedName>
        <fullName evidence="2 11">Cell division ATP-binding protein FtsE</fullName>
    </recommendedName>
</protein>
<dbReference type="RefSeq" id="WP_090846846.1">
    <property type="nucleotide sequence ID" value="NZ_FMZL01000014.1"/>
</dbReference>
<dbReference type="AlphaFoldDB" id="A0A1G6LIQ3"/>
<comment type="subcellular location">
    <subcellularLocation>
        <location evidence="11">Cell membrane</location>
        <topology evidence="11">Peripheral membrane protein</topology>
        <orientation evidence="11">Cytoplasmic side</orientation>
    </subcellularLocation>
</comment>
<keyword evidence="8 11" id="KW-0131">Cell cycle</keyword>
<evidence type="ECO:0000256" key="6">
    <source>
        <dbReference type="ARBA" id="ARBA00022840"/>
    </source>
</evidence>
<evidence type="ECO:0000256" key="12">
    <source>
        <dbReference type="SAM" id="MobiDB-lite"/>
    </source>
</evidence>
<feature type="compositionally biased region" description="Low complexity" evidence="12">
    <location>
        <begin position="56"/>
        <end position="67"/>
    </location>
</feature>
<evidence type="ECO:0000256" key="2">
    <source>
        <dbReference type="ARBA" id="ARBA00020019"/>
    </source>
</evidence>
<reference evidence="15" key="1">
    <citation type="submission" date="2016-10" db="EMBL/GenBank/DDBJ databases">
        <authorList>
            <person name="Varghese N."/>
            <person name="Submissions S."/>
        </authorList>
    </citation>
    <scope>NUCLEOTIDE SEQUENCE [LARGE SCALE GENOMIC DNA]</scope>
    <source>
        <strain evidence="15">DSM 22619</strain>
    </source>
</reference>
<dbReference type="SMART" id="SM00382">
    <property type="entry name" value="AAA"/>
    <property type="match status" value="1"/>
</dbReference>
<dbReference type="SUPFAM" id="SSF52540">
    <property type="entry name" value="P-loop containing nucleoside triphosphate hydrolases"/>
    <property type="match status" value="1"/>
</dbReference>
<dbReference type="Pfam" id="PF00005">
    <property type="entry name" value="ABC_tran"/>
    <property type="match status" value="1"/>
</dbReference>
<accession>A0A1G6LIQ3</accession>
<comment type="subunit">
    <text evidence="10 11">Homodimer. Forms a membrane-associated complex with FtsX.</text>
</comment>
<feature type="region of interest" description="Disordered" evidence="12">
    <location>
        <begin position="1"/>
        <end position="78"/>
    </location>
</feature>
<dbReference type="GO" id="GO:0022857">
    <property type="term" value="F:transmembrane transporter activity"/>
    <property type="evidence" value="ECO:0007669"/>
    <property type="project" value="TreeGrafter"/>
</dbReference>
<dbReference type="InterPro" id="IPR015854">
    <property type="entry name" value="ABC_transpr_LolD-like"/>
</dbReference>
<evidence type="ECO:0000256" key="11">
    <source>
        <dbReference type="RuleBase" id="RU365094"/>
    </source>
</evidence>
<dbReference type="GO" id="GO:0005886">
    <property type="term" value="C:plasma membrane"/>
    <property type="evidence" value="ECO:0007669"/>
    <property type="project" value="UniProtKB-SubCell"/>
</dbReference>
<keyword evidence="5 11" id="KW-0547">Nucleotide-binding</keyword>
<evidence type="ECO:0000313" key="15">
    <source>
        <dbReference type="Proteomes" id="UP000198528"/>
    </source>
</evidence>
<dbReference type="GO" id="GO:0005524">
    <property type="term" value="F:ATP binding"/>
    <property type="evidence" value="ECO:0007669"/>
    <property type="project" value="UniProtKB-UniRule"/>
</dbReference>
<evidence type="ECO:0000256" key="5">
    <source>
        <dbReference type="ARBA" id="ARBA00022741"/>
    </source>
</evidence>
<organism evidence="14 15">
    <name type="scientific">Parafannyhessea umbonata</name>
    <dbReference type="NCBI Taxonomy" id="604330"/>
    <lineage>
        <taxon>Bacteria</taxon>
        <taxon>Bacillati</taxon>
        <taxon>Actinomycetota</taxon>
        <taxon>Coriobacteriia</taxon>
        <taxon>Coriobacteriales</taxon>
        <taxon>Atopobiaceae</taxon>
        <taxon>Parafannyhessea</taxon>
    </lineage>
</organism>
<dbReference type="InterPro" id="IPR003439">
    <property type="entry name" value="ABC_transporter-like_ATP-bd"/>
</dbReference>
<evidence type="ECO:0000313" key="14">
    <source>
        <dbReference type="EMBL" id="SDC43073.1"/>
    </source>
</evidence>
<sequence length="371" mass="39990">MANHFRSSERQGDDRLDSTSPQVPQADAVQGDGSIDPQSHVDAIAREEAANVRSTAAHAAPVAQAPADPTPQAPAGAEPLQPVTTVTAHTPEDAPQAPRGEGLVVSQTAGDIESQPETKSVFAPLQDDGNRVVPHTGRPTISLRNATLIYPAQPNKPALDGVSLDIYPGEFVFVVGHSGSGKSTLLKLLTRELRATSGKVIVAGQDLTKLRDRKVPYLRRQIGTVYQDFKLLPDKTVYENVAFALECIGKPRAVIKVQVPETLRLVGLAEKMDNYPDQLSGGEQQRVSVARAMVNRPPLLVCDEPTGNLDPAISLGIMRLLDRINRTGTTVVMATHDREMVDSMRRRVIALEAGHVVRDQEKGGYGFYGAI</sequence>
<dbReference type="InterPro" id="IPR003593">
    <property type="entry name" value="AAA+_ATPase"/>
</dbReference>
<dbReference type="FunFam" id="3.40.50.300:FF:000056">
    <property type="entry name" value="Cell division ATP-binding protein FtsE"/>
    <property type="match status" value="1"/>
</dbReference>
<dbReference type="InterPro" id="IPR027417">
    <property type="entry name" value="P-loop_NTPase"/>
</dbReference>
<dbReference type="PROSITE" id="PS00211">
    <property type="entry name" value="ABC_TRANSPORTER_1"/>
    <property type="match status" value="1"/>
</dbReference>
<comment type="function">
    <text evidence="9">Part of the ABC transporter FtsEX involved in cellular division. Has ATPase activity.</text>
</comment>
<evidence type="ECO:0000256" key="1">
    <source>
        <dbReference type="ARBA" id="ARBA00005417"/>
    </source>
</evidence>
<keyword evidence="3 11" id="KW-1003">Cell membrane</keyword>
<dbReference type="EMBL" id="FMZL01000014">
    <property type="protein sequence ID" value="SDC43073.1"/>
    <property type="molecule type" value="Genomic_DNA"/>
</dbReference>
<comment type="similarity">
    <text evidence="1 11">Belongs to the ABC transporter superfamily.</text>
</comment>
<dbReference type="Proteomes" id="UP000198528">
    <property type="component" value="Unassembled WGS sequence"/>
</dbReference>
<dbReference type="GO" id="GO:0016887">
    <property type="term" value="F:ATP hydrolysis activity"/>
    <property type="evidence" value="ECO:0007669"/>
    <property type="project" value="InterPro"/>
</dbReference>
<dbReference type="GO" id="GO:0051301">
    <property type="term" value="P:cell division"/>
    <property type="evidence" value="ECO:0007669"/>
    <property type="project" value="UniProtKB-UniRule"/>
</dbReference>